<keyword evidence="4" id="KW-1185">Reference proteome</keyword>
<gene>
    <name evidence="3" type="ORF">BP5553_09974</name>
</gene>
<dbReference type="STRING" id="2656787.A0A370TB89"/>
<name>A0A370TB89_9HELO</name>
<organism evidence="3 4">
    <name type="scientific">Venustampulla echinocandica</name>
    <dbReference type="NCBI Taxonomy" id="2656787"/>
    <lineage>
        <taxon>Eukaryota</taxon>
        <taxon>Fungi</taxon>
        <taxon>Dikarya</taxon>
        <taxon>Ascomycota</taxon>
        <taxon>Pezizomycotina</taxon>
        <taxon>Leotiomycetes</taxon>
        <taxon>Helotiales</taxon>
        <taxon>Pleuroascaceae</taxon>
        <taxon>Venustampulla</taxon>
    </lineage>
</organism>
<sequence length="304" mass="34138">MAMDSKDFMTKILPRLSGPSVRIRILKEDTTVIGEYSAPAELLKFCSPFFASAFQDDGTWKEGEYGVVDLPEMEGVVSCESVEMLLQLFYQQQVNVSNNPHVSEGQQISRLIEFAHLLDFVGTDGVDFAGRLVTEQVKKILAEDDSPFIAHMSFLKVSHLRSIFALPPGHALQHLLVEACVRSKIETEVDEMPCGYLGSEFRGELQKLPWAASKLEELITIAMAKVGNYRPPPVLVPDTETNSDTNTNTSTDTDSDSDDDKVKRFICGRTEDDWFLDPLTGKVHKHLAWQNMNPSLIRTRGLWR</sequence>
<protein>
    <recommendedName>
        <fullName evidence="2">BTB domain-containing protein</fullName>
    </recommendedName>
</protein>
<feature type="compositionally biased region" description="Low complexity" evidence="1">
    <location>
        <begin position="238"/>
        <end position="252"/>
    </location>
</feature>
<dbReference type="OrthoDB" id="194443at2759"/>
<feature type="region of interest" description="Disordered" evidence="1">
    <location>
        <begin position="232"/>
        <end position="261"/>
    </location>
</feature>
<comment type="caution">
    <text evidence="3">The sequence shown here is derived from an EMBL/GenBank/DDBJ whole genome shotgun (WGS) entry which is preliminary data.</text>
</comment>
<evidence type="ECO:0000313" key="3">
    <source>
        <dbReference type="EMBL" id="RDL31185.1"/>
    </source>
</evidence>
<dbReference type="RefSeq" id="XP_031865434.1">
    <property type="nucleotide sequence ID" value="XM_032018597.1"/>
</dbReference>
<dbReference type="EMBL" id="NPIC01000013">
    <property type="protein sequence ID" value="RDL31185.1"/>
    <property type="molecule type" value="Genomic_DNA"/>
</dbReference>
<feature type="domain" description="BTB" evidence="2">
    <location>
        <begin position="42"/>
        <end position="98"/>
    </location>
</feature>
<accession>A0A370TB89</accession>
<dbReference type="Gene3D" id="3.30.710.10">
    <property type="entry name" value="Potassium Channel Kv1.1, Chain A"/>
    <property type="match status" value="1"/>
</dbReference>
<dbReference type="GeneID" id="43602823"/>
<dbReference type="Proteomes" id="UP000254866">
    <property type="component" value="Unassembled WGS sequence"/>
</dbReference>
<reference evidence="3 4" key="1">
    <citation type="journal article" date="2018" name="IMA Fungus">
        <title>IMA Genome-F 9: Draft genome sequence of Annulohypoxylon stygium, Aspergillus mulundensis, Berkeleyomyces basicola (syn. Thielaviopsis basicola), Ceratocystis smalleyi, two Cercospora beticola strains, Coleophoma cylindrospora, Fusarium fracticaudum, Phialophora cf. hyalina, and Morchella septimelata.</title>
        <authorList>
            <person name="Wingfield B.D."/>
            <person name="Bills G.F."/>
            <person name="Dong Y."/>
            <person name="Huang W."/>
            <person name="Nel W.J."/>
            <person name="Swalarsk-Parry B.S."/>
            <person name="Vaghefi N."/>
            <person name="Wilken P.M."/>
            <person name="An Z."/>
            <person name="de Beer Z.W."/>
            <person name="De Vos L."/>
            <person name="Chen L."/>
            <person name="Duong T.A."/>
            <person name="Gao Y."/>
            <person name="Hammerbacher A."/>
            <person name="Kikkert J.R."/>
            <person name="Li Y."/>
            <person name="Li H."/>
            <person name="Li K."/>
            <person name="Li Q."/>
            <person name="Liu X."/>
            <person name="Ma X."/>
            <person name="Naidoo K."/>
            <person name="Pethybridge S.J."/>
            <person name="Sun J."/>
            <person name="Steenkamp E.T."/>
            <person name="van der Nest M.A."/>
            <person name="van Wyk S."/>
            <person name="Wingfield M.J."/>
            <person name="Xiong C."/>
            <person name="Yue Q."/>
            <person name="Zhang X."/>
        </authorList>
    </citation>
    <scope>NUCLEOTIDE SEQUENCE [LARGE SCALE GENOMIC DNA]</scope>
    <source>
        <strain evidence="3 4">BP 5553</strain>
    </source>
</reference>
<evidence type="ECO:0000313" key="4">
    <source>
        <dbReference type="Proteomes" id="UP000254866"/>
    </source>
</evidence>
<evidence type="ECO:0000259" key="2">
    <source>
        <dbReference type="PROSITE" id="PS50097"/>
    </source>
</evidence>
<dbReference type="AlphaFoldDB" id="A0A370TB89"/>
<dbReference type="InterPro" id="IPR011333">
    <property type="entry name" value="SKP1/BTB/POZ_sf"/>
</dbReference>
<dbReference type="InterPro" id="IPR000210">
    <property type="entry name" value="BTB/POZ_dom"/>
</dbReference>
<dbReference type="PROSITE" id="PS50097">
    <property type="entry name" value="BTB"/>
    <property type="match status" value="1"/>
</dbReference>
<proteinExistence type="predicted"/>
<evidence type="ECO:0000256" key="1">
    <source>
        <dbReference type="SAM" id="MobiDB-lite"/>
    </source>
</evidence>